<accession>A0A836YW03</accession>
<comment type="caution">
    <text evidence="1">The sequence shown here is derived from an EMBL/GenBank/DDBJ whole genome shotgun (WGS) entry which is preliminary data.</text>
</comment>
<gene>
    <name evidence="1" type="ORF">LAKU_6c00190</name>
</gene>
<proteinExistence type="predicted"/>
<evidence type="ECO:0000313" key="2">
    <source>
        <dbReference type="Proteomes" id="UP000026921"/>
    </source>
</evidence>
<name>A0A836YW03_9LACO</name>
<protein>
    <recommendedName>
        <fullName evidence="3">Uracil-DNA glycosylase-like domain-containing protein</fullName>
    </recommendedName>
</protein>
<sequence length="241" mass="27615">MGILRDIYNKTFSKNGVDNMSNLDVIKEIRVNHLDQYSSWALYDIDDARLKEYLDQDNKIPNENLAFPAKYQNDEALANKINTDAMFYGLNVAARNIKTDSGDWANFHDTRDKSKDLGILFDLYNTKFRGAYMSDVFKDLPETESKNVKVSQLVKDMQADGDNDAKKSLRLLQKEIDIIKPKIIVLYGAPSQDAFDKMIKANLLTLPEGVKIVGRHHYSMGERYDEKATKLVKESKEIYGE</sequence>
<organism evidence="1 2">
    <name type="scientific">Apilactobacillus kunkeei EFB6</name>
    <dbReference type="NCBI Taxonomy" id="1419324"/>
    <lineage>
        <taxon>Bacteria</taxon>
        <taxon>Bacillati</taxon>
        <taxon>Bacillota</taxon>
        <taxon>Bacilli</taxon>
        <taxon>Lactobacillales</taxon>
        <taxon>Lactobacillaceae</taxon>
        <taxon>Apilactobacillus</taxon>
    </lineage>
</organism>
<reference evidence="1 2" key="1">
    <citation type="journal article" date="2015" name="Stand. Genomic Sci.">
        <title>High quality draft genome of Lactobacillus kunkeei EFB6, isolated from a German European foulbrood outbreak of honeybees.</title>
        <authorList>
            <person name="Djukic M."/>
            <person name="Poehlein A."/>
            <person name="Strauss J."/>
            <person name="Tann F.J."/>
            <person name="Leimbach A."/>
            <person name="Hoppert M."/>
            <person name="Daniel R."/>
        </authorList>
    </citation>
    <scope>NUCLEOTIDE SEQUENCE [LARGE SCALE GENOMIC DNA]</scope>
    <source>
        <strain evidence="1 2">EFB6</strain>
    </source>
</reference>
<dbReference type="AlphaFoldDB" id="A0A836YW03"/>
<evidence type="ECO:0008006" key="3">
    <source>
        <dbReference type="Google" id="ProtNLM"/>
    </source>
</evidence>
<evidence type="ECO:0000313" key="1">
    <source>
        <dbReference type="EMBL" id="KDB01161.1"/>
    </source>
</evidence>
<dbReference type="EMBL" id="AZBY01000006">
    <property type="protein sequence ID" value="KDB01161.1"/>
    <property type="molecule type" value="Genomic_DNA"/>
</dbReference>
<dbReference type="Proteomes" id="UP000026921">
    <property type="component" value="Unassembled WGS sequence"/>
</dbReference>